<dbReference type="InterPro" id="IPR020560">
    <property type="entry name" value="PRibGlycinamide_synth_C-dom"/>
</dbReference>
<evidence type="ECO:0000313" key="17">
    <source>
        <dbReference type="EMBL" id="WNY22895.1"/>
    </source>
</evidence>
<keyword evidence="6 15" id="KW-0547">Nucleotide-binding</keyword>
<name>A0AA96ZS04_9EURY</name>
<dbReference type="HAMAP" id="MF_00138">
    <property type="entry name" value="GARS"/>
    <property type="match status" value="1"/>
</dbReference>
<comment type="pathway">
    <text evidence="3 14">Purine metabolism; IMP biosynthesis via de novo pathway; N(1)-(5-phospho-D-ribosyl)glycinamide from 5-phospho-alpha-D-ribose 1-diphosphate: step 2/2.</text>
</comment>
<evidence type="ECO:0000256" key="14">
    <source>
        <dbReference type="HAMAP-Rule" id="MF_00138"/>
    </source>
</evidence>
<comment type="cofactor">
    <cofactor evidence="1">
        <name>Mn(2+)</name>
        <dbReference type="ChEBI" id="CHEBI:29035"/>
    </cofactor>
</comment>
<evidence type="ECO:0000256" key="15">
    <source>
        <dbReference type="PROSITE-ProRule" id="PRU00409"/>
    </source>
</evidence>
<dbReference type="GO" id="GO:0004637">
    <property type="term" value="F:phosphoribosylamine-glycine ligase activity"/>
    <property type="evidence" value="ECO:0007669"/>
    <property type="project" value="UniProtKB-UniRule"/>
</dbReference>
<dbReference type="PANTHER" id="PTHR43472:SF1">
    <property type="entry name" value="PHOSPHORIBOSYLAMINE--GLYCINE LIGASE, CHLOROPLASTIC"/>
    <property type="match status" value="1"/>
</dbReference>
<comment type="catalytic activity">
    <reaction evidence="14">
        <text>5-phospho-beta-D-ribosylamine + glycine + ATP = N(1)-(5-phospho-beta-D-ribosyl)glycinamide + ADP + phosphate + H(+)</text>
        <dbReference type="Rhea" id="RHEA:17453"/>
        <dbReference type="ChEBI" id="CHEBI:15378"/>
        <dbReference type="ChEBI" id="CHEBI:30616"/>
        <dbReference type="ChEBI" id="CHEBI:43474"/>
        <dbReference type="ChEBI" id="CHEBI:57305"/>
        <dbReference type="ChEBI" id="CHEBI:58681"/>
        <dbReference type="ChEBI" id="CHEBI:143788"/>
        <dbReference type="ChEBI" id="CHEBI:456216"/>
        <dbReference type="EC" id="6.3.4.13"/>
    </reaction>
</comment>
<dbReference type="SUPFAM" id="SSF52440">
    <property type="entry name" value="PreATP-grasp domain"/>
    <property type="match status" value="1"/>
</dbReference>
<dbReference type="Gene3D" id="3.30.470.20">
    <property type="entry name" value="ATP-grasp fold, B domain"/>
    <property type="match status" value="1"/>
</dbReference>
<keyword evidence="9" id="KW-0460">Magnesium</keyword>
<protein>
    <recommendedName>
        <fullName evidence="4 14">Phosphoribosylamine--glycine ligase</fullName>
        <ecNumber evidence="4 14">6.3.4.13</ecNumber>
    </recommendedName>
    <alternativeName>
        <fullName evidence="14">GARS</fullName>
    </alternativeName>
    <alternativeName>
        <fullName evidence="12 14">Glycinamide ribonucleotide synthetase</fullName>
    </alternativeName>
    <alternativeName>
        <fullName evidence="13 14">Phosphoribosylglycinamide synthetase</fullName>
    </alternativeName>
</protein>
<dbReference type="InterPro" id="IPR000115">
    <property type="entry name" value="PRibGlycinamide_synth"/>
</dbReference>
<dbReference type="PANTHER" id="PTHR43472">
    <property type="entry name" value="PHOSPHORIBOSYLAMINE--GLYCINE LIGASE"/>
    <property type="match status" value="1"/>
</dbReference>
<evidence type="ECO:0000256" key="12">
    <source>
        <dbReference type="ARBA" id="ARBA00042242"/>
    </source>
</evidence>
<proteinExistence type="inferred from homology"/>
<dbReference type="Pfam" id="PF01071">
    <property type="entry name" value="GARS_A"/>
    <property type="match status" value="1"/>
</dbReference>
<keyword evidence="5 14" id="KW-0436">Ligase</keyword>
<dbReference type="InterPro" id="IPR013815">
    <property type="entry name" value="ATP_grasp_subdomain_1"/>
</dbReference>
<evidence type="ECO:0000313" key="18">
    <source>
        <dbReference type="Proteomes" id="UP001302978"/>
    </source>
</evidence>
<organism evidence="17 18">
    <name type="scientific">Methanimicrococcus hongohii</name>
    <dbReference type="NCBI Taxonomy" id="3028295"/>
    <lineage>
        <taxon>Archaea</taxon>
        <taxon>Methanobacteriati</taxon>
        <taxon>Methanobacteriota</taxon>
        <taxon>Stenosarchaea group</taxon>
        <taxon>Methanomicrobia</taxon>
        <taxon>Methanosarcinales</taxon>
        <taxon>Methanosarcinaceae</taxon>
        <taxon>Methanimicrococcus</taxon>
    </lineage>
</organism>
<dbReference type="InterPro" id="IPR011761">
    <property type="entry name" value="ATP-grasp"/>
</dbReference>
<dbReference type="SMART" id="SM01210">
    <property type="entry name" value="GARS_C"/>
    <property type="match status" value="1"/>
</dbReference>
<dbReference type="Pfam" id="PF02844">
    <property type="entry name" value="GARS_N"/>
    <property type="match status" value="1"/>
</dbReference>
<dbReference type="Pfam" id="PF02843">
    <property type="entry name" value="GARS_C"/>
    <property type="match status" value="1"/>
</dbReference>
<dbReference type="RefSeq" id="WP_316557871.1">
    <property type="nucleotide sequence ID" value="NZ_CP131059.1"/>
</dbReference>
<evidence type="ECO:0000256" key="9">
    <source>
        <dbReference type="ARBA" id="ARBA00022842"/>
    </source>
</evidence>
<evidence type="ECO:0000256" key="10">
    <source>
        <dbReference type="ARBA" id="ARBA00023211"/>
    </source>
</evidence>
<comment type="cofactor">
    <cofactor evidence="2">
        <name>Mg(2+)</name>
        <dbReference type="ChEBI" id="CHEBI:18420"/>
    </cofactor>
</comment>
<evidence type="ECO:0000256" key="1">
    <source>
        <dbReference type="ARBA" id="ARBA00001936"/>
    </source>
</evidence>
<evidence type="ECO:0000256" key="3">
    <source>
        <dbReference type="ARBA" id="ARBA00005174"/>
    </source>
</evidence>
<dbReference type="EC" id="6.3.4.13" evidence="4 14"/>
<dbReference type="InterPro" id="IPR011054">
    <property type="entry name" value="Rudment_hybrid_motif"/>
</dbReference>
<evidence type="ECO:0000256" key="6">
    <source>
        <dbReference type="ARBA" id="ARBA00022741"/>
    </source>
</evidence>
<dbReference type="Proteomes" id="UP001302978">
    <property type="component" value="Chromosome"/>
</dbReference>
<keyword evidence="7 14" id="KW-0658">Purine biosynthesis</keyword>
<evidence type="ECO:0000256" key="11">
    <source>
        <dbReference type="ARBA" id="ARBA00038345"/>
    </source>
</evidence>
<evidence type="ECO:0000256" key="8">
    <source>
        <dbReference type="ARBA" id="ARBA00022840"/>
    </source>
</evidence>
<dbReference type="SMART" id="SM01209">
    <property type="entry name" value="GARS_A"/>
    <property type="match status" value="1"/>
</dbReference>
<keyword evidence="8 15" id="KW-0067">ATP-binding</keyword>
<evidence type="ECO:0000256" key="7">
    <source>
        <dbReference type="ARBA" id="ARBA00022755"/>
    </source>
</evidence>
<evidence type="ECO:0000256" key="4">
    <source>
        <dbReference type="ARBA" id="ARBA00013255"/>
    </source>
</evidence>
<dbReference type="InterPro" id="IPR037123">
    <property type="entry name" value="PRibGlycinamide_synth_C_sf"/>
</dbReference>
<dbReference type="KEGG" id="mehf:MmiHf6_01870"/>
<dbReference type="InterPro" id="IPR020561">
    <property type="entry name" value="PRibGlycinamid_synth_ATP-grasp"/>
</dbReference>
<feature type="domain" description="ATP-grasp" evidence="16">
    <location>
        <begin position="110"/>
        <end position="317"/>
    </location>
</feature>
<dbReference type="GO" id="GO:0005524">
    <property type="term" value="F:ATP binding"/>
    <property type="evidence" value="ECO:0007669"/>
    <property type="project" value="UniProtKB-UniRule"/>
</dbReference>
<comment type="similarity">
    <text evidence="11 14">Belongs to the GARS family.</text>
</comment>
<dbReference type="AlphaFoldDB" id="A0AA96ZS04"/>
<dbReference type="Gene3D" id="3.90.600.10">
    <property type="entry name" value="Phosphoribosylglycinamide synthetase, C-terminal domain"/>
    <property type="match status" value="1"/>
</dbReference>
<dbReference type="InterPro" id="IPR016185">
    <property type="entry name" value="PreATP-grasp_dom_sf"/>
</dbReference>
<dbReference type="SUPFAM" id="SSF56059">
    <property type="entry name" value="Glutathione synthetase ATP-binding domain-like"/>
    <property type="match status" value="1"/>
</dbReference>
<gene>
    <name evidence="14 17" type="primary">purD</name>
    <name evidence="17" type="ORF">MmiHf6_01870</name>
</gene>
<dbReference type="SUPFAM" id="SSF51246">
    <property type="entry name" value="Rudiment single hybrid motif"/>
    <property type="match status" value="1"/>
</dbReference>
<keyword evidence="10" id="KW-0464">Manganese</keyword>
<reference evidence="17 18" key="1">
    <citation type="submission" date="2023-07" db="EMBL/GenBank/DDBJ databases">
        <title>Closed genoem sequence of Methanomicrococcus sp. Hf6.</title>
        <authorList>
            <person name="Poehlein A."/>
            <person name="Protasov E."/>
            <person name="Platt K."/>
            <person name="Reeh H."/>
            <person name="Daniel R."/>
            <person name="Brune A."/>
        </authorList>
    </citation>
    <scope>NUCLEOTIDE SEQUENCE [LARGE SCALE GENOMIC DNA]</scope>
    <source>
        <strain evidence="17 18">Hf6</strain>
    </source>
</reference>
<dbReference type="PROSITE" id="PS00184">
    <property type="entry name" value="GARS"/>
    <property type="match status" value="1"/>
</dbReference>
<dbReference type="EMBL" id="CP131059">
    <property type="protein sequence ID" value="WNY22895.1"/>
    <property type="molecule type" value="Genomic_DNA"/>
</dbReference>
<accession>A0AA96ZS04</accession>
<sequence>MKILLVGGGGREHALAAAIKRSPQKPLLYTVMSKKNPGIAALSEDVFIHDEKDAPAIAAFAKENGVDMAFIGPEAPLSAGVSDALWAAGVPAVGPKKDCARIETDKAWARKFIEKHGIDGNPEYAVFTDYEAAADFIDKLGDVAVKPAGLTGGKGVKVMGDQLPDIAAAKEYTKEVLKGDSVVIEERFIGEEFTLQAFVDGKNLAFCPTAQDHKRAYEGDVGPNTGGMGAYTNAGALLPFLLPEEYETAKRIMKETVAAFPKETGEEFKGILYGQFILTKRGPKLIEYNARFGDPEAMNVLSLLETDMVEIMKAVTGGTLDKIDVVFSKKATVCKYAVPEGYPDDPKKDSEITVLTDSANNKTNSVIADETTGPNSDLIVYYSSVYEKDGKIFTTGSRSVGVVGLADSIADAEKISQDALDHKVKGDLFFRRDIGTAALIQKRIDHMNELRSEK</sequence>
<evidence type="ECO:0000259" key="16">
    <source>
        <dbReference type="PROSITE" id="PS50975"/>
    </source>
</evidence>
<evidence type="ECO:0000256" key="5">
    <source>
        <dbReference type="ARBA" id="ARBA00022598"/>
    </source>
</evidence>
<dbReference type="GeneID" id="85194630"/>
<dbReference type="Gene3D" id="3.30.1490.20">
    <property type="entry name" value="ATP-grasp fold, A domain"/>
    <property type="match status" value="1"/>
</dbReference>
<dbReference type="GO" id="GO:0006189">
    <property type="term" value="P:'de novo' IMP biosynthetic process"/>
    <property type="evidence" value="ECO:0007669"/>
    <property type="project" value="UniProtKB-UniRule"/>
</dbReference>
<dbReference type="PROSITE" id="PS50975">
    <property type="entry name" value="ATP_GRASP"/>
    <property type="match status" value="1"/>
</dbReference>
<evidence type="ECO:0000256" key="2">
    <source>
        <dbReference type="ARBA" id="ARBA00001946"/>
    </source>
</evidence>
<keyword evidence="18" id="KW-1185">Reference proteome</keyword>
<dbReference type="NCBIfam" id="TIGR00877">
    <property type="entry name" value="purD"/>
    <property type="match status" value="1"/>
</dbReference>
<dbReference type="GO" id="GO:0009113">
    <property type="term" value="P:purine nucleobase biosynthetic process"/>
    <property type="evidence" value="ECO:0007669"/>
    <property type="project" value="InterPro"/>
</dbReference>
<dbReference type="InterPro" id="IPR020559">
    <property type="entry name" value="PRibGlycinamide_synth_CS"/>
</dbReference>
<dbReference type="Gene3D" id="3.40.50.20">
    <property type="match status" value="1"/>
</dbReference>
<dbReference type="GO" id="GO:0046872">
    <property type="term" value="F:metal ion binding"/>
    <property type="evidence" value="ECO:0007669"/>
    <property type="project" value="InterPro"/>
</dbReference>
<dbReference type="InterPro" id="IPR020562">
    <property type="entry name" value="PRibGlycinamide_synth_N"/>
</dbReference>
<evidence type="ECO:0000256" key="13">
    <source>
        <dbReference type="ARBA" id="ARBA00042864"/>
    </source>
</evidence>